<protein>
    <submittedName>
        <fullName evidence="1">Uncharacterized protein</fullName>
    </submittedName>
</protein>
<evidence type="ECO:0000313" key="1">
    <source>
        <dbReference type="EMBL" id="EGG09204.1"/>
    </source>
</evidence>
<dbReference type="AlphaFoldDB" id="F4REY7"/>
<dbReference type="EMBL" id="GL883098">
    <property type="protein sequence ID" value="EGG09204.1"/>
    <property type="molecule type" value="Genomic_DNA"/>
</dbReference>
<sequence>MLNRLKDHWLQAVRPIEESVLLVTNARTSMRSLKACSSDLAPAVFSEVSRGVRDWGSDGELLTAVDLLTVRAEGDVEDEG</sequence>
<organism evidence="2">
    <name type="scientific">Melampsora larici-populina (strain 98AG31 / pathotype 3-4-7)</name>
    <name type="common">Poplar leaf rust fungus</name>
    <dbReference type="NCBI Taxonomy" id="747676"/>
    <lineage>
        <taxon>Eukaryota</taxon>
        <taxon>Fungi</taxon>
        <taxon>Dikarya</taxon>
        <taxon>Basidiomycota</taxon>
        <taxon>Pucciniomycotina</taxon>
        <taxon>Pucciniomycetes</taxon>
        <taxon>Pucciniales</taxon>
        <taxon>Melampsoraceae</taxon>
        <taxon>Melampsora</taxon>
    </lineage>
</organism>
<dbReference type="GeneID" id="18931791"/>
<gene>
    <name evidence="1" type="ORF">MELLADRAFT_71319</name>
</gene>
<accession>F4REY7</accession>
<proteinExistence type="predicted"/>
<evidence type="ECO:0000313" key="2">
    <source>
        <dbReference type="Proteomes" id="UP000001072"/>
    </source>
</evidence>
<dbReference type="KEGG" id="mlr:MELLADRAFT_71319"/>
<dbReference type="RefSeq" id="XP_007407564.1">
    <property type="nucleotide sequence ID" value="XM_007407502.1"/>
</dbReference>
<dbReference type="InParanoid" id="F4REY7"/>
<keyword evidence="2" id="KW-1185">Reference proteome</keyword>
<name>F4REY7_MELLP</name>
<dbReference type="VEuPathDB" id="FungiDB:MELLADRAFT_71319"/>
<dbReference type="HOGENOM" id="CLU_2590241_0_0_1"/>
<reference evidence="2" key="1">
    <citation type="journal article" date="2011" name="Proc. Natl. Acad. Sci. U.S.A.">
        <title>Obligate biotrophy features unraveled by the genomic analysis of rust fungi.</title>
        <authorList>
            <person name="Duplessis S."/>
            <person name="Cuomo C.A."/>
            <person name="Lin Y.-C."/>
            <person name="Aerts A."/>
            <person name="Tisserant E."/>
            <person name="Veneault-Fourrey C."/>
            <person name="Joly D.L."/>
            <person name="Hacquard S."/>
            <person name="Amselem J."/>
            <person name="Cantarel B.L."/>
            <person name="Chiu R."/>
            <person name="Coutinho P.M."/>
            <person name="Feau N."/>
            <person name="Field M."/>
            <person name="Frey P."/>
            <person name="Gelhaye E."/>
            <person name="Goldberg J."/>
            <person name="Grabherr M.G."/>
            <person name="Kodira C.D."/>
            <person name="Kohler A."/>
            <person name="Kuees U."/>
            <person name="Lindquist E.A."/>
            <person name="Lucas S.M."/>
            <person name="Mago R."/>
            <person name="Mauceli E."/>
            <person name="Morin E."/>
            <person name="Murat C."/>
            <person name="Pangilinan J.L."/>
            <person name="Park R."/>
            <person name="Pearson M."/>
            <person name="Quesneville H."/>
            <person name="Rouhier N."/>
            <person name="Sakthikumar S."/>
            <person name="Salamov A.A."/>
            <person name="Schmutz J."/>
            <person name="Selles B."/>
            <person name="Shapiro H."/>
            <person name="Tanguay P."/>
            <person name="Tuskan G.A."/>
            <person name="Henrissat B."/>
            <person name="Van de Peer Y."/>
            <person name="Rouze P."/>
            <person name="Ellis J.G."/>
            <person name="Dodds P.N."/>
            <person name="Schein J.E."/>
            <person name="Zhong S."/>
            <person name="Hamelin R.C."/>
            <person name="Grigoriev I.V."/>
            <person name="Szabo L.J."/>
            <person name="Martin F."/>
        </authorList>
    </citation>
    <scope>NUCLEOTIDE SEQUENCE [LARGE SCALE GENOMIC DNA]</scope>
    <source>
        <strain evidence="2">98AG31 / pathotype 3-4-7</strain>
    </source>
</reference>
<dbReference type="Proteomes" id="UP000001072">
    <property type="component" value="Unassembled WGS sequence"/>
</dbReference>